<evidence type="ECO:0000256" key="5">
    <source>
        <dbReference type="ARBA" id="ARBA00023136"/>
    </source>
</evidence>
<dbReference type="InterPro" id="IPR036259">
    <property type="entry name" value="MFS_trans_sf"/>
</dbReference>
<protein>
    <submittedName>
        <fullName evidence="8">Major facilitator transporter</fullName>
    </submittedName>
</protein>
<dbReference type="Gene3D" id="1.20.1250.20">
    <property type="entry name" value="MFS general substrate transporter like domains"/>
    <property type="match status" value="2"/>
</dbReference>
<dbReference type="GO" id="GO:0005886">
    <property type="term" value="C:plasma membrane"/>
    <property type="evidence" value="ECO:0007669"/>
    <property type="project" value="UniProtKB-SubCell"/>
</dbReference>
<dbReference type="HOGENOM" id="CLU_056365_1_0_0"/>
<evidence type="ECO:0000259" key="7">
    <source>
        <dbReference type="PROSITE" id="PS50850"/>
    </source>
</evidence>
<dbReference type="InterPro" id="IPR050189">
    <property type="entry name" value="MFS_Efflux_Transporters"/>
</dbReference>
<dbReference type="PROSITE" id="PS50850">
    <property type="entry name" value="MFS"/>
    <property type="match status" value="1"/>
</dbReference>
<name>E1ICV1_9CHLR</name>
<dbReference type="SUPFAM" id="SSF103473">
    <property type="entry name" value="MFS general substrate transporter"/>
    <property type="match status" value="1"/>
</dbReference>
<dbReference type="InterPro" id="IPR020846">
    <property type="entry name" value="MFS_dom"/>
</dbReference>
<keyword evidence="5 6" id="KW-0472">Membrane</keyword>
<proteinExistence type="predicted"/>
<evidence type="ECO:0000256" key="1">
    <source>
        <dbReference type="ARBA" id="ARBA00004651"/>
    </source>
</evidence>
<feature type="transmembrane region" description="Helical" evidence="6">
    <location>
        <begin position="341"/>
        <end position="359"/>
    </location>
</feature>
<feature type="transmembrane region" description="Helical" evidence="6">
    <location>
        <begin position="218"/>
        <end position="237"/>
    </location>
</feature>
<dbReference type="STRING" id="765420.OSCT_1145"/>
<evidence type="ECO:0000313" key="8">
    <source>
        <dbReference type="EMBL" id="EFO80982.1"/>
    </source>
</evidence>
<comment type="subcellular location">
    <subcellularLocation>
        <location evidence="1">Cell membrane</location>
        <topology evidence="1">Multi-pass membrane protein</topology>
    </subcellularLocation>
</comment>
<comment type="caution">
    <text evidence="8">The sequence shown here is derived from an EMBL/GenBank/DDBJ whole genome shotgun (WGS) entry which is preliminary data.</text>
</comment>
<feature type="domain" description="Major facilitator superfamily (MFS) profile" evidence="7">
    <location>
        <begin position="1"/>
        <end position="391"/>
    </location>
</feature>
<reference evidence="8 9" key="1">
    <citation type="journal article" date="2011" name="J. Bacteriol.">
        <title>Draft genome sequence of the anoxygenic filamentous phototrophic bacterium Oscillochloris trichoides subsp. DG-6.</title>
        <authorList>
            <person name="Kuznetsov B.B."/>
            <person name="Ivanovsky R.N."/>
            <person name="Keppen O.I."/>
            <person name="Sukhacheva M.V."/>
            <person name="Bumazhkin B.K."/>
            <person name="Patutina E.O."/>
            <person name="Beletsky A.V."/>
            <person name="Mardanov A.V."/>
            <person name="Baslerov R.V."/>
            <person name="Panteleeva A.N."/>
            <person name="Kolganova T.V."/>
            <person name="Ravin N.V."/>
            <person name="Skryabin K.G."/>
        </authorList>
    </citation>
    <scope>NUCLEOTIDE SEQUENCE [LARGE SCALE GENOMIC DNA]</scope>
    <source>
        <strain evidence="8 9">DG-6</strain>
    </source>
</reference>
<feature type="transmembrane region" description="Helical" evidence="6">
    <location>
        <begin position="365"/>
        <end position="387"/>
    </location>
</feature>
<keyword evidence="9" id="KW-1185">Reference proteome</keyword>
<dbReference type="InterPro" id="IPR011701">
    <property type="entry name" value="MFS"/>
</dbReference>
<keyword evidence="3 6" id="KW-0812">Transmembrane</keyword>
<organism evidence="8 9">
    <name type="scientific">Oscillochloris trichoides DG-6</name>
    <dbReference type="NCBI Taxonomy" id="765420"/>
    <lineage>
        <taxon>Bacteria</taxon>
        <taxon>Bacillati</taxon>
        <taxon>Chloroflexota</taxon>
        <taxon>Chloroflexia</taxon>
        <taxon>Chloroflexales</taxon>
        <taxon>Chloroflexineae</taxon>
        <taxon>Oscillochloridaceae</taxon>
        <taxon>Oscillochloris</taxon>
    </lineage>
</organism>
<feature type="transmembrane region" description="Helical" evidence="6">
    <location>
        <begin position="71"/>
        <end position="90"/>
    </location>
</feature>
<dbReference type="PANTHER" id="PTHR43124">
    <property type="entry name" value="PURINE EFFLUX PUMP PBUE"/>
    <property type="match status" value="1"/>
</dbReference>
<feature type="transmembrane region" description="Helical" evidence="6">
    <location>
        <begin position="160"/>
        <end position="180"/>
    </location>
</feature>
<dbReference type="EMBL" id="ADVR01000031">
    <property type="protein sequence ID" value="EFO80982.1"/>
    <property type="molecule type" value="Genomic_DNA"/>
</dbReference>
<keyword evidence="4 6" id="KW-1133">Transmembrane helix</keyword>
<dbReference type="PANTHER" id="PTHR43124:SF3">
    <property type="entry name" value="CHLORAMPHENICOL EFFLUX PUMP RV0191"/>
    <property type="match status" value="1"/>
</dbReference>
<sequence length="395" mass="41386">MGYWRIMLLGSVLALVLLPASFTAAALPLLRSDWNASSAAIGWVFAAYQAGYVLSVIVLLPLTDRIPIQRVIIGCSIVSSLAFLGFPFLARDVWSAAFFRFFAGIGLAGIYMPGTRVVAFAVPAEKRGLAVGAYVSAFYLGGALSLWSSGLLIARVAWPTAALILGIVASSAIPLAIYATRGTSTPPGRRGSLDMGVLRDGPVMRTISAYTGHSWELYVSRSWLAAFLASTLLIHGMDATSASAEGSQWAALMAGLGTPGVFLGGWLSDRMGRARAALVIAISSGVISLGFGFLHTSPWPLIVVVGCLLGLLMSADSAIYSTAITEWSPPERLGSAQAFQAFIGFGGSMLAPVVAGWMLDHGSSWGALFAVGGLFSIGMALPLIPLIGKRRLRPA</sequence>
<evidence type="ECO:0000256" key="3">
    <source>
        <dbReference type="ARBA" id="ARBA00022692"/>
    </source>
</evidence>
<feature type="transmembrane region" description="Helical" evidence="6">
    <location>
        <begin position="96"/>
        <end position="119"/>
    </location>
</feature>
<evidence type="ECO:0000256" key="4">
    <source>
        <dbReference type="ARBA" id="ARBA00022989"/>
    </source>
</evidence>
<accession>E1ICV1</accession>
<dbReference type="Proteomes" id="UP000054010">
    <property type="component" value="Unassembled WGS sequence"/>
</dbReference>
<feature type="transmembrane region" description="Helical" evidence="6">
    <location>
        <begin position="249"/>
        <end position="267"/>
    </location>
</feature>
<feature type="transmembrane region" description="Helical" evidence="6">
    <location>
        <begin position="36"/>
        <end position="59"/>
    </location>
</feature>
<evidence type="ECO:0000256" key="2">
    <source>
        <dbReference type="ARBA" id="ARBA00022475"/>
    </source>
</evidence>
<dbReference type="eggNOG" id="COG2814">
    <property type="taxonomic scope" value="Bacteria"/>
</dbReference>
<dbReference type="Pfam" id="PF07690">
    <property type="entry name" value="MFS_1"/>
    <property type="match status" value="1"/>
</dbReference>
<feature type="transmembrane region" description="Helical" evidence="6">
    <location>
        <begin position="274"/>
        <end position="293"/>
    </location>
</feature>
<dbReference type="GO" id="GO:0022857">
    <property type="term" value="F:transmembrane transporter activity"/>
    <property type="evidence" value="ECO:0007669"/>
    <property type="project" value="InterPro"/>
</dbReference>
<evidence type="ECO:0000313" key="9">
    <source>
        <dbReference type="Proteomes" id="UP000054010"/>
    </source>
</evidence>
<gene>
    <name evidence="8" type="ORF">OSCT_1145</name>
</gene>
<evidence type="ECO:0000256" key="6">
    <source>
        <dbReference type="SAM" id="Phobius"/>
    </source>
</evidence>
<feature type="transmembrane region" description="Helical" evidence="6">
    <location>
        <begin position="299"/>
        <end position="320"/>
    </location>
</feature>
<keyword evidence="2" id="KW-1003">Cell membrane</keyword>
<dbReference type="AlphaFoldDB" id="E1ICV1"/>
<feature type="transmembrane region" description="Helical" evidence="6">
    <location>
        <begin position="131"/>
        <end position="154"/>
    </location>
</feature>